<evidence type="ECO:0000313" key="3">
    <source>
        <dbReference type="Proteomes" id="UP000297948"/>
    </source>
</evidence>
<feature type="region of interest" description="Disordered" evidence="1">
    <location>
        <begin position="40"/>
        <end position="72"/>
    </location>
</feature>
<dbReference type="OrthoDB" id="4205944at2"/>
<protein>
    <submittedName>
        <fullName evidence="2">Uncharacterized protein</fullName>
    </submittedName>
</protein>
<dbReference type="Proteomes" id="UP000297948">
    <property type="component" value="Unassembled WGS sequence"/>
</dbReference>
<accession>A0A4Z0FKF5</accession>
<dbReference type="RefSeq" id="WP_135342655.1">
    <property type="nucleotide sequence ID" value="NZ_JBHLTX010000042.1"/>
</dbReference>
<gene>
    <name evidence="2" type="ORF">E4099_32485</name>
</gene>
<evidence type="ECO:0000313" key="2">
    <source>
        <dbReference type="EMBL" id="TGA83163.1"/>
    </source>
</evidence>
<evidence type="ECO:0000256" key="1">
    <source>
        <dbReference type="SAM" id="MobiDB-lite"/>
    </source>
</evidence>
<dbReference type="AlphaFoldDB" id="A0A4Z0FKF5"/>
<dbReference type="EMBL" id="SRID01000750">
    <property type="protein sequence ID" value="TGA83163.1"/>
    <property type="molecule type" value="Genomic_DNA"/>
</dbReference>
<reference evidence="2 3" key="1">
    <citation type="submission" date="2019-03" db="EMBL/GenBank/DDBJ databases">
        <authorList>
            <person name="Gonzalez-Pimentel J.L."/>
        </authorList>
    </citation>
    <scope>NUCLEOTIDE SEQUENCE [LARGE SCALE GENOMIC DNA]</scope>
    <source>
        <strain evidence="2 3">JCM 31289</strain>
    </source>
</reference>
<feature type="compositionally biased region" description="Polar residues" evidence="1">
    <location>
        <begin position="53"/>
        <end position="70"/>
    </location>
</feature>
<proteinExistence type="predicted"/>
<sequence>MANTVNRPVAPAPSRKPAVLAATLLGAVLAVLLSGCGQQSADADPARTDDRSTGASQPADATSGQGSRIDTGTVYFHSGAAPTPEVRQVIENREQLDAFARRFGSARGQEITARAERADFSRQVLVGWSVTTGCATWPSATLHRSGDTLGVVPGAHHAPPRECLAAQHALAVFAVPREKMPEHPRLTH</sequence>
<comment type="caution">
    <text evidence="2">The sequence shown here is derived from an EMBL/GenBank/DDBJ whole genome shotgun (WGS) entry which is preliminary data.</text>
</comment>
<keyword evidence="3" id="KW-1185">Reference proteome</keyword>
<name>A0A4Z0FKF5_9ACTN</name>
<organism evidence="2 3">
    <name type="scientific">Streptomyces palmae</name>
    <dbReference type="NCBI Taxonomy" id="1701085"/>
    <lineage>
        <taxon>Bacteria</taxon>
        <taxon>Bacillati</taxon>
        <taxon>Actinomycetota</taxon>
        <taxon>Actinomycetes</taxon>
        <taxon>Kitasatosporales</taxon>
        <taxon>Streptomycetaceae</taxon>
        <taxon>Streptomyces</taxon>
    </lineage>
</organism>